<dbReference type="NCBIfam" id="TIGR01896">
    <property type="entry name" value="cas_AF1879"/>
    <property type="match status" value="1"/>
</dbReference>
<name>A0A7C4BBN1_9CREN</name>
<dbReference type="AlphaFoldDB" id="A0A7C4BBN1"/>
<protein>
    <submittedName>
        <fullName evidence="1">Type I-A CRISPR-associated protein Cas4/Csa1</fullName>
    </submittedName>
</protein>
<accession>A0A7C4BBN1</accession>
<comment type="caution">
    <text evidence="1">The sequence shown here is derived from an EMBL/GenBank/DDBJ whole genome shotgun (WGS) entry which is preliminary data.</text>
</comment>
<reference evidence="1" key="1">
    <citation type="journal article" date="2020" name="mSystems">
        <title>Genome- and Community-Level Interaction Insights into Carbon Utilization and Element Cycling Functions of Hydrothermarchaeota in Hydrothermal Sediment.</title>
        <authorList>
            <person name="Zhou Z."/>
            <person name="Liu Y."/>
            <person name="Xu W."/>
            <person name="Pan J."/>
            <person name="Luo Z.H."/>
            <person name="Li M."/>
        </authorList>
    </citation>
    <scope>NUCLEOTIDE SEQUENCE [LARGE SCALE GENOMIC DNA]</scope>
    <source>
        <strain evidence="1">SpSt-732</strain>
    </source>
</reference>
<dbReference type="Pfam" id="PF06023">
    <property type="entry name" value="Csa1"/>
    <property type="match status" value="2"/>
</dbReference>
<sequence>MFPRWVWDFVRVVGGEVVAEVRGWRFDVVGARFLARPSISDVTSPCSVKRDVWLRRVARVRVDGGVLALGRAVHEVFLYPFRHLQDSLWDLTRGFDRLANSFDPFVKRYRDSLYKLFRKALGLALYSSEEGVPISVEPMIPAAPIGLSDYVKPDLLVGFIPVDIALAPSWDRGFERKELALAGYTLAIEAWTGHPVDYGVAVYVNLGEGPLLSWRVIRVDDSLRRAFLETRDRVAMVLEHPHEPPQPLEQCPQTCPYIEVCKR</sequence>
<dbReference type="InterPro" id="IPR009260">
    <property type="entry name" value="CRISPR-ass_Csa1"/>
</dbReference>
<organism evidence="1">
    <name type="scientific">Ignisphaera aggregans</name>
    <dbReference type="NCBI Taxonomy" id="334771"/>
    <lineage>
        <taxon>Archaea</taxon>
        <taxon>Thermoproteota</taxon>
        <taxon>Thermoprotei</taxon>
        <taxon>Desulfurococcales</taxon>
        <taxon>Desulfurococcaceae</taxon>
        <taxon>Ignisphaera</taxon>
    </lineage>
</organism>
<dbReference type="EMBL" id="DTFF01000031">
    <property type="protein sequence ID" value="HGI87441.1"/>
    <property type="molecule type" value="Genomic_DNA"/>
</dbReference>
<evidence type="ECO:0000313" key="1">
    <source>
        <dbReference type="EMBL" id="HGI87441.1"/>
    </source>
</evidence>
<proteinExistence type="predicted"/>
<gene>
    <name evidence="1" type="primary">cas4a</name>
    <name evidence="1" type="ORF">ENV14_03500</name>
</gene>